<dbReference type="Pfam" id="PF03783">
    <property type="entry name" value="CsgG"/>
    <property type="match status" value="1"/>
</dbReference>
<proteinExistence type="predicted"/>
<protein>
    <recommendedName>
        <fullName evidence="3">Curli production assembly/transport component CsgG</fullName>
    </recommendedName>
</protein>
<evidence type="ECO:0000313" key="1">
    <source>
        <dbReference type="EMBL" id="PIP19584.1"/>
    </source>
</evidence>
<name>A0A2G9YK33_9BACT</name>
<accession>A0A2G9YK33</accession>
<dbReference type="Gene3D" id="3.40.50.10610">
    <property type="entry name" value="ABC-type transport auxiliary lipoprotein component"/>
    <property type="match status" value="1"/>
</dbReference>
<dbReference type="EMBL" id="PCRK01000043">
    <property type="protein sequence ID" value="PIP19584.1"/>
    <property type="molecule type" value="Genomic_DNA"/>
</dbReference>
<gene>
    <name evidence="1" type="ORF">COX41_02105</name>
</gene>
<evidence type="ECO:0008006" key="3">
    <source>
        <dbReference type="Google" id="ProtNLM"/>
    </source>
</evidence>
<evidence type="ECO:0000313" key="2">
    <source>
        <dbReference type="Proteomes" id="UP000231292"/>
    </source>
</evidence>
<dbReference type="Proteomes" id="UP000231292">
    <property type="component" value="Unassembled WGS sequence"/>
</dbReference>
<comment type="caution">
    <text evidence="1">The sequence shown here is derived from an EMBL/GenBank/DDBJ whole genome shotgun (WGS) entry which is preliminary data.</text>
</comment>
<dbReference type="GO" id="GO:0030288">
    <property type="term" value="C:outer membrane-bounded periplasmic space"/>
    <property type="evidence" value="ECO:0007669"/>
    <property type="project" value="InterPro"/>
</dbReference>
<sequence length="235" mass="24712">MKHKFPLIFILGVLVFGPLGCAVLNKPVKFVNEFVSHTFFPPYSGPKAKVIIADFEIMTAKATAEMSSNLRELLASGLLKSQHFQLAAPGKDNNEKPSGLIIATELLDFEPRGSGGSSGVGGGGSAASGALGSLLGANVNKSHITLNIRIVDAETSKVLFSKRVSGQGVEGHSLAKGKHKGSNLGSGLSMYGGTPMEEAVDKCILEAVRYIVQNVPPQYYKGENKNGKTQAQGKA</sequence>
<dbReference type="AlphaFoldDB" id="A0A2G9YK33"/>
<organism evidence="1 2">
    <name type="scientific">Candidatus Sherwoodlollariibacterium unditelluris</name>
    <dbReference type="NCBI Taxonomy" id="1974757"/>
    <lineage>
        <taxon>Bacteria</taxon>
        <taxon>Pseudomonadati</taxon>
        <taxon>Candidatus Omnitrophota</taxon>
        <taxon>Candidatus Sherwoodlollariibacterium</taxon>
    </lineage>
</organism>
<dbReference type="InterPro" id="IPR005534">
    <property type="entry name" value="Curli_assmbl/transp-comp_CsgG"/>
</dbReference>
<reference evidence="1 2" key="1">
    <citation type="submission" date="2017-09" db="EMBL/GenBank/DDBJ databases">
        <title>Depth-based differentiation of microbial function through sediment-hosted aquifers and enrichment of novel symbionts in the deep terrestrial subsurface.</title>
        <authorList>
            <person name="Probst A.J."/>
            <person name="Ladd B."/>
            <person name="Jarett J.K."/>
            <person name="Geller-Mcgrath D.E."/>
            <person name="Sieber C.M."/>
            <person name="Emerson J.B."/>
            <person name="Anantharaman K."/>
            <person name="Thomas B.C."/>
            <person name="Malmstrom R."/>
            <person name="Stieglmeier M."/>
            <person name="Klingl A."/>
            <person name="Woyke T."/>
            <person name="Ryan C.M."/>
            <person name="Banfield J.F."/>
        </authorList>
    </citation>
    <scope>NUCLEOTIDE SEQUENCE [LARGE SCALE GENOMIC DNA]</scope>
    <source>
        <strain evidence="1">CG23_combo_of_CG06-09_8_20_14_all_41_10</strain>
    </source>
</reference>